<dbReference type="SUPFAM" id="SSF53474">
    <property type="entry name" value="alpha/beta-Hydrolases"/>
    <property type="match status" value="1"/>
</dbReference>
<proteinExistence type="predicted"/>
<reference evidence="1" key="1">
    <citation type="submission" date="2021-03" db="EMBL/GenBank/DDBJ databases">
        <title>Streptomyces poriferae sp. nov., a novel marine sponge-derived Actinobacteria species with anti-MRSA activity.</title>
        <authorList>
            <person name="Sandoval-Powers M."/>
            <person name="Kralova S."/>
            <person name="Nguyen G.-S."/>
            <person name="Fawwal D."/>
            <person name="Degnes K."/>
            <person name="Klinkenberg G."/>
            <person name="Sletta H."/>
            <person name="Wentzel A."/>
            <person name="Liles M.R."/>
        </authorList>
    </citation>
    <scope>NUCLEOTIDE SEQUENCE</scope>
    <source>
        <strain evidence="1">DSM 41794</strain>
    </source>
</reference>
<feature type="non-terminal residue" evidence="1">
    <location>
        <position position="135"/>
    </location>
</feature>
<sequence>RSRGLGALKYGATHSDLFSAIGSFSGGTDIRPADAQRIVDDSMWVYGASFATTGLLDGTYRVTGGTAYRMSTVFGPPSDWAAFNPVQVAGSAASYRAYDGRLALYAGTGETDVYGWNQALHQPLLDRGVTHRYCT</sequence>
<dbReference type="AlphaFoldDB" id="A0A939JNX4"/>
<dbReference type="Proteomes" id="UP000664167">
    <property type="component" value="Unassembled WGS sequence"/>
</dbReference>
<name>A0A939JNX4_9ACTN</name>
<accession>A0A939JNX4</accession>
<keyword evidence="2" id="KW-1185">Reference proteome</keyword>
<feature type="non-terminal residue" evidence="1">
    <location>
        <position position="1"/>
    </location>
</feature>
<dbReference type="Gene3D" id="3.40.50.1820">
    <property type="entry name" value="alpha/beta hydrolase"/>
    <property type="match status" value="1"/>
</dbReference>
<evidence type="ECO:0000313" key="1">
    <source>
        <dbReference type="EMBL" id="MBO0518239.1"/>
    </source>
</evidence>
<evidence type="ECO:0000313" key="2">
    <source>
        <dbReference type="Proteomes" id="UP000664167"/>
    </source>
</evidence>
<dbReference type="EMBL" id="JAFLRJ010001401">
    <property type="protein sequence ID" value="MBO0518239.1"/>
    <property type="molecule type" value="Genomic_DNA"/>
</dbReference>
<dbReference type="InterPro" id="IPR029058">
    <property type="entry name" value="AB_hydrolase_fold"/>
</dbReference>
<comment type="caution">
    <text evidence="1">The sequence shown here is derived from an EMBL/GenBank/DDBJ whole genome shotgun (WGS) entry which is preliminary data.</text>
</comment>
<gene>
    <name evidence="1" type="ORF">J0695_42010</name>
</gene>
<protein>
    <submittedName>
        <fullName evidence="1">Uncharacterized protein</fullName>
    </submittedName>
</protein>
<organism evidence="1 2">
    <name type="scientific">Streptomyces beijiangensis</name>
    <dbReference type="NCBI Taxonomy" id="163361"/>
    <lineage>
        <taxon>Bacteria</taxon>
        <taxon>Bacillati</taxon>
        <taxon>Actinomycetota</taxon>
        <taxon>Actinomycetes</taxon>
        <taxon>Kitasatosporales</taxon>
        <taxon>Streptomycetaceae</taxon>
        <taxon>Streptomyces</taxon>
    </lineage>
</organism>